<evidence type="ECO:0000256" key="4">
    <source>
        <dbReference type="ARBA" id="ARBA00022840"/>
    </source>
</evidence>
<keyword evidence="3" id="KW-0547">Nucleotide-binding</keyword>
<comment type="similarity">
    <text evidence="8">Belongs to the actin family.</text>
</comment>
<evidence type="ECO:0000313" key="12">
    <source>
        <dbReference type="EMBL" id="CZR57964.1"/>
    </source>
</evidence>
<dbReference type="GO" id="GO:0005524">
    <property type="term" value="F:ATP binding"/>
    <property type="evidence" value="ECO:0007669"/>
    <property type="project" value="UniProtKB-KW"/>
</dbReference>
<feature type="coiled-coil region" evidence="9">
    <location>
        <begin position="716"/>
        <end position="743"/>
    </location>
</feature>
<dbReference type="Gene3D" id="3.30.930.10">
    <property type="entry name" value="Bira Bifunctional Protein, Domain 2"/>
    <property type="match status" value="1"/>
</dbReference>
<dbReference type="InterPro" id="IPR002317">
    <property type="entry name" value="Ser-tRNA-ligase_type_1"/>
</dbReference>
<dbReference type="Pfam" id="PF00587">
    <property type="entry name" value="tRNA-synt_2b"/>
    <property type="match status" value="1"/>
</dbReference>
<evidence type="ECO:0000256" key="9">
    <source>
        <dbReference type="SAM" id="Coils"/>
    </source>
</evidence>
<dbReference type="EMBL" id="FJOG01000011">
    <property type="protein sequence ID" value="CZR57964.1"/>
    <property type="molecule type" value="Genomic_DNA"/>
</dbReference>
<dbReference type="PRINTS" id="PR00981">
    <property type="entry name" value="TRNASYNTHSER"/>
</dbReference>
<dbReference type="Pfam" id="PF00022">
    <property type="entry name" value="Actin"/>
    <property type="match status" value="1"/>
</dbReference>
<feature type="compositionally biased region" description="Polar residues" evidence="10">
    <location>
        <begin position="565"/>
        <end position="576"/>
    </location>
</feature>
<dbReference type="Gene3D" id="1.10.287.40">
    <property type="entry name" value="Serine-tRNA synthetase, tRNA binding domain"/>
    <property type="match status" value="1"/>
</dbReference>
<protein>
    <recommendedName>
        <fullName evidence="1">serine--tRNA ligase</fullName>
        <ecNumber evidence="1">6.1.1.11</ecNumber>
    </recommendedName>
    <alternativeName>
        <fullName evidence="6">Seryl-tRNA synthetase</fullName>
    </alternativeName>
    <alternativeName>
        <fullName evidence="7">Seryl-tRNA(Ser) synthetase</fullName>
    </alternativeName>
</protein>
<dbReference type="InterPro" id="IPR006195">
    <property type="entry name" value="aa-tRNA-synth_II"/>
</dbReference>
<evidence type="ECO:0000256" key="6">
    <source>
        <dbReference type="ARBA" id="ARBA00031113"/>
    </source>
</evidence>
<dbReference type="InterPro" id="IPR010978">
    <property type="entry name" value="tRNA-bd_arm"/>
</dbReference>
<keyword evidence="9" id="KW-0175">Coiled coil</keyword>
<evidence type="ECO:0000313" key="13">
    <source>
        <dbReference type="Proteomes" id="UP000184330"/>
    </source>
</evidence>
<name>A0A1L7WYX1_9HELO</name>
<sequence length="1104" mass="122526">MSSSTAPAAHRNVSSIRSPPSTSAPGLPTSPHTPLRNISSAFGSPSALRAEEETVILELGSRYLRAGFAGDAVPKAIINFGPEEQRRAGDYRRWKTDYDVSKGKGLQGRSWGEGWELWKLDLRGLDLGLVGDKLERAVRDAFTRFLLIDSRPRRLTLAIPSSLPLPLLSTVLDTLFNSFQPPTISLLSGPVLSTVAAGLRSAFVVDIGWAETAVTAVYEYREVQCRRSVRGTKMLGEATYKMLAEAIDPTLKDKPVYDWSEKENKALPSFDEVEEVMARVAWCKPAKKVEPRTFDRGLTPVTEEDEFRSSMRMMNISGESSQDATVSIPLTSTEPPRTLKLPFSDLAEPLESALFATGTAESELDDEELPLHILVYRAFLQLPVDVRSICMARIVFVGGGSNILGLKGRVLDEVAHLIDETNWNPVRGKALEQYRNNPKLQRTKARQDGPTEVLQQKDPNGIEIIPASIQEQEEDPIEDQLKREASKGTPPVESGNLRAVNSLGPWSGASLLTQLKVPAISIIDRDQWLQHGAAGAKHSTEIDLSNRRQSMGPGAAFKSGAGDRSSWTLAQNPAKKSSNEARLKTPAALPVNTMPPPRHLTSFTCLQCRLRFSPQLPRRAYHATTRLQAELPRPTTAPKILIDIKHIRQNASLYAQNCLDRNYKLQSAYPARINSLYEQWHNHQASARALRERNNRLKLQLANPTTLRDADSTEAKEIREMSKEELIKEARELKEKISGIEEQERVIMTEIETMAAAIPNLTSDETPRGFEPKVVGYINNHPEPDPSSSDRVWRSHVHIGSELNLLDFAGAATTSGWGWYSLLDEAAMLEQALVQYALSVARKKGWGMVTPPSMVYSHIAAACGFQPRDQNGESQIYNIQQNSDDVGRKPELSLAGTAEIPLAGMKANTTLEEADLPMKRVGVSRCYRAEAGARGVDTKGLYRVHEFTKVEMFAWTMPESEASTAVFEEMVSIQTEILTALGLHCRIIEMPSTDLGASATRKRDIEAFFPSRRAKDEGWGEVTSVSTCTDYQSRRLATKVDVRSLGGRISFPYTINGTALAVPRVLAALLENGWDESRLEVRIPEVLWPWMDGMKVIKQKERLR</sequence>
<dbReference type="GO" id="GO:0004828">
    <property type="term" value="F:serine-tRNA ligase activity"/>
    <property type="evidence" value="ECO:0007669"/>
    <property type="project" value="UniProtKB-EC"/>
</dbReference>
<dbReference type="PROSITE" id="PS50862">
    <property type="entry name" value="AA_TRNA_LIGASE_II"/>
    <property type="match status" value="1"/>
</dbReference>
<evidence type="ECO:0000256" key="1">
    <source>
        <dbReference type="ARBA" id="ARBA00012840"/>
    </source>
</evidence>
<dbReference type="InterPro" id="IPR002314">
    <property type="entry name" value="aa-tRNA-synt_IIb"/>
</dbReference>
<reference evidence="12 13" key="1">
    <citation type="submission" date="2016-03" db="EMBL/GenBank/DDBJ databases">
        <authorList>
            <person name="Ploux O."/>
        </authorList>
    </citation>
    <scope>NUCLEOTIDE SEQUENCE [LARGE SCALE GENOMIC DNA]</scope>
    <source>
        <strain evidence="12 13">UAMH 11012</strain>
    </source>
</reference>
<dbReference type="PANTHER" id="PTHR11778">
    <property type="entry name" value="SERYL-TRNA SYNTHETASE"/>
    <property type="match status" value="1"/>
</dbReference>
<accession>A0A1L7WYX1</accession>
<feature type="domain" description="Aminoacyl-transfer RNA synthetases class-II family profile" evidence="11">
    <location>
        <begin position="829"/>
        <end position="1084"/>
    </location>
</feature>
<dbReference type="OrthoDB" id="10264585at2759"/>
<dbReference type="InterPro" id="IPR042103">
    <property type="entry name" value="SerRS_1_N_sf"/>
</dbReference>
<feature type="region of interest" description="Disordered" evidence="10">
    <location>
        <begin position="1"/>
        <end position="40"/>
    </location>
</feature>
<dbReference type="SMART" id="SM00268">
    <property type="entry name" value="ACTIN"/>
    <property type="match status" value="1"/>
</dbReference>
<keyword evidence="13" id="KW-1185">Reference proteome</keyword>
<feature type="region of interest" description="Disordered" evidence="10">
    <location>
        <begin position="554"/>
        <end position="581"/>
    </location>
</feature>
<dbReference type="NCBIfam" id="TIGR00414">
    <property type="entry name" value="serS"/>
    <property type="match status" value="1"/>
</dbReference>
<dbReference type="InterPro" id="IPR004000">
    <property type="entry name" value="Actin"/>
</dbReference>
<dbReference type="InterPro" id="IPR045864">
    <property type="entry name" value="aa-tRNA-synth_II/BPL/LPL"/>
</dbReference>
<dbReference type="AlphaFoldDB" id="A0A1L7WYX1"/>
<gene>
    <name evidence="12" type="ORF">PAC_07854</name>
</gene>
<keyword evidence="2 12" id="KW-0436">Ligase</keyword>
<dbReference type="SUPFAM" id="SSF55681">
    <property type="entry name" value="Class II aaRS and biotin synthetases"/>
    <property type="match status" value="1"/>
</dbReference>
<dbReference type="FunFam" id="3.30.930.10:FF:000069">
    <property type="entry name" value="Seryl-tRNA synthetase"/>
    <property type="match status" value="1"/>
</dbReference>
<dbReference type="InterPro" id="IPR043129">
    <property type="entry name" value="ATPase_NBD"/>
</dbReference>
<dbReference type="Gene3D" id="3.30.420.40">
    <property type="match status" value="2"/>
</dbReference>
<keyword evidence="5" id="KW-0030">Aminoacyl-tRNA synthetase</keyword>
<feature type="region of interest" description="Disordered" evidence="10">
    <location>
        <begin position="471"/>
        <end position="498"/>
    </location>
</feature>
<dbReference type="GO" id="GO:0006434">
    <property type="term" value="P:seryl-tRNA aminoacylation"/>
    <property type="evidence" value="ECO:0007669"/>
    <property type="project" value="InterPro"/>
</dbReference>
<evidence type="ECO:0000256" key="2">
    <source>
        <dbReference type="ARBA" id="ARBA00022598"/>
    </source>
</evidence>
<evidence type="ECO:0000256" key="5">
    <source>
        <dbReference type="ARBA" id="ARBA00023146"/>
    </source>
</evidence>
<evidence type="ECO:0000256" key="3">
    <source>
        <dbReference type="ARBA" id="ARBA00022741"/>
    </source>
</evidence>
<evidence type="ECO:0000256" key="7">
    <source>
        <dbReference type="ARBA" id="ARBA00034892"/>
    </source>
</evidence>
<dbReference type="STRING" id="576137.A0A1L7WYX1"/>
<dbReference type="EC" id="6.1.1.11" evidence="1"/>
<proteinExistence type="inferred from homology"/>
<evidence type="ECO:0000256" key="8">
    <source>
        <dbReference type="RuleBase" id="RU000487"/>
    </source>
</evidence>
<dbReference type="SUPFAM" id="SSF46589">
    <property type="entry name" value="tRNA-binding arm"/>
    <property type="match status" value="1"/>
</dbReference>
<dbReference type="Gene3D" id="3.90.640.10">
    <property type="entry name" value="Actin, Chain A, domain 4"/>
    <property type="match status" value="1"/>
</dbReference>
<dbReference type="InterPro" id="IPR015866">
    <property type="entry name" value="Ser-tRNA-synth_1_N"/>
</dbReference>
<dbReference type="SUPFAM" id="SSF53067">
    <property type="entry name" value="Actin-like ATPase domain"/>
    <property type="match status" value="2"/>
</dbReference>
<evidence type="ECO:0000256" key="10">
    <source>
        <dbReference type="SAM" id="MobiDB-lite"/>
    </source>
</evidence>
<keyword evidence="4" id="KW-0067">ATP-binding</keyword>
<organism evidence="12 13">
    <name type="scientific">Phialocephala subalpina</name>
    <dbReference type="NCBI Taxonomy" id="576137"/>
    <lineage>
        <taxon>Eukaryota</taxon>
        <taxon>Fungi</taxon>
        <taxon>Dikarya</taxon>
        <taxon>Ascomycota</taxon>
        <taxon>Pezizomycotina</taxon>
        <taxon>Leotiomycetes</taxon>
        <taxon>Helotiales</taxon>
        <taxon>Mollisiaceae</taxon>
        <taxon>Phialocephala</taxon>
        <taxon>Phialocephala fortinii species complex</taxon>
    </lineage>
</organism>
<dbReference type="UniPathway" id="UPA00906">
    <property type="reaction ID" value="UER00895"/>
</dbReference>
<dbReference type="Pfam" id="PF02403">
    <property type="entry name" value="Seryl_tRNA_N"/>
    <property type="match status" value="1"/>
</dbReference>
<dbReference type="Proteomes" id="UP000184330">
    <property type="component" value="Unassembled WGS sequence"/>
</dbReference>
<evidence type="ECO:0000259" key="11">
    <source>
        <dbReference type="PROSITE" id="PS50862"/>
    </source>
</evidence>